<dbReference type="EMBL" id="JAUSVK010000001">
    <property type="protein sequence ID" value="MDQ0393729.1"/>
    <property type="molecule type" value="Genomic_DNA"/>
</dbReference>
<reference evidence="2 3" key="1">
    <citation type="submission" date="2023-07" db="EMBL/GenBank/DDBJ databases">
        <title>Genomic Encyclopedia of Type Strains, Phase IV (KMG-IV): sequencing the most valuable type-strain genomes for metagenomic binning, comparative biology and taxonomic classification.</title>
        <authorList>
            <person name="Goeker M."/>
        </authorList>
    </citation>
    <scope>NUCLEOTIDE SEQUENCE [LARGE SCALE GENOMIC DNA]</scope>
    <source>
        <strain evidence="2 3">DSM 5896</strain>
    </source>
</reference>
<evidence type="ECO:0000313" key="2">
    <source>
        <dbReference type="EMBL" id="MDQ0393729.1"/>
    </source>
</evidence>
<protein>
    <recommendedName>
        <fullName evidence="1">T6SS Transcription factor RovC-like DNA binding domain-containing protein</fullName>
    </recommendedName>
</protein>
<evidence type="ECO:0000259" key="1">
    <source>
        <dbReference type="Pfam" id="PF10074"/>
    </source>
</evidence>
<name>A0ABU0FGI0_9HYPH</name>
<proteinExistence type="predicted"/>
<keyword evidence="3" id="KW-1185">Reference proteome</keyword>
<evidence type="ECO:0000313" key="3">
    <source>
        <dbReference type="Proteomes" id="UP001237448"/>
    </source>
</evidence>
<feature type="domain" description="T6SS Transcription factor RovC-like DNA binding" evidence="1">
    <location>
        <begin position="92"/>
        <end position="192"/>
    </location>
</feature>
<sequence length="197" mass="22144">MRTYGGCDFGADPLIAAHTQPIFWTPQIDPAAILFAAGPRPEGFSITAEELRLRAIFQHDAALLRLDILGEQYDVTLFDPDDENPLAAFVMFDDLTPDRQRALTRFWSAIKGKRVPNDPRMTPQRRERARQMLRAVDGRRAGATYRSIGEALFPGHKIDSASWAGDALREITIRLARDGLKLVGGGYRSLLRRPRRS</sequence>
<organism evidence="2 3">
    <name type="scientific">Labrys monachus</name>
    <dbReference type="NCBI Taxonomy" id="217067"/>
    <lineage>
        <taxon>Bacteria</taxon>
        <taxon>Pseudomonadati</taxon>
        <taxon>Pseudomonadota</taxon>
        <taxon>Alphaproteobacteria</taxon>
        <taxon>Hyphomicrobiales</taxon>
        <taxon>Xanthobacteraceae</taxon>
        <taxon>Labrys</taxon>
    </lineage>
</organism>
<comment type="caution">
    <text evidence="2">The sequence shown here is derived from an EMBL/GenBank/DDBJ whole genome shotgun (WGS) entry which is preliminary data.</text>
</comment>
<gene>
    <name evidence="2" type="ORF">J3R73_003521</name>
</gene>
<dbReference type="InterPro" id="IPR018754">
    <property type="entry name" value="RovC-like_DNA-bd"/>
</dbReference>
<dbReference type="Pfam" id="PF10074">
    <property type="entry name" value="RovC_DNA-bd"/>
    <property type="match status" value="1"/>
</dbReference>
<dbReference type="Proteomes" id="UP001237448">
    <property type="component" value="Unassembled WGS sequence"/>
</dbReference>
<accession>A0ABU0FGI0</accession>